<dbReference type="NCBIfam" id="TIGR00009">
    <property type="entry name" value="L28"/>
    <property type="match status" value="1"/>
</dbReference>
<accession>A0A178IGY2</accession>
<dbReference type="PANTHER" id="PTHR39080:SF1">
    <property type="entry name" value="LARGE RIBOSOMAL SUBUNIT PROTEIN BL28A"/>
    <property type="match status" value="1"/>
</dbReference>
<keyword evidence="3 5" id="KW-0687">Ribonucleoprotein</keyword>
<evidence type="ECO:0000256" key="3">
    <source>
        <dbReference type="ARBA" id="ARBA00023274"/>
    </source>
</evidence>
<evidence type="ECO:0000313" key="8">
    <source>
        <dbReference type="Proteomes" id="UP000078486"/>
    </source>
</evidence>
<reference evidence="7 8" key="1">
    <citation type="submission" date="2016-01" db="EMBL/GenBank/DDBJ databases">
        <title>High potential of lignocellulose degradation of a new Verrucomicrobia species.</title>
        <authorList>
            <person name="Wang Y."/>
            <person name="Shi Y."/>
            <person name="Qiu Z."/>
            <person name="Liu S."/>
            <person name="Yang H."/>
        </authorList>
    </citation>
    <scope>NUCLEOTIDE SEQUENCE [LARGE SCALE GENOMIC DNA]</scope>
    <source>
        <strain evidence="7 8">TSB47</strain>
    </source>
</reference>
<dbReference type="InterPro" id="IPR050096">
    <property type="entry name" value="Bacterial_rp_bL28"/>
</dbReference>
<organism evidence="7 8">
    <name type="scientific">Termitidicoccus mucosus</name>
    <dbReference type="NCBI Taxonomy" id="1184151"/>
    <lineage>
        <taxon>Bacteria</taxon>
        <taxon>Pseudomonadati</taxon>
        <taxon>Verrucomicrobiota</taxon>
        <taxon>Opitutia</taxon>
        <taxon>Opitutales</taxon>
        <taxon>Opitutaceae</taxon>
        <taxon>Termitidicoccus</taxon>
    </lineage>
</organism>
<dbReference type="GO" id="GO:1990904">
    <property type="term" value="C:ribonucleoprotein complex"/>
    <property type="evidence" value="ECO:0007669"/>
    <property type="project" value="UniProtKB-KW"/>
</dbReference>
<feature type="region of interest" description="Disordered" evidence="6">
    <location>
        <begin position="13"/>
        <end position="32"/>
    </location>
</feature>
<dbReference type="Gene3D" id="2.30.170.40">
    <property type="entry name" value="Ribosomal protein L28/L24"/>
    <property type="match status" value="1"/>
</dbReference>
<proteinExistence type="inferred from homology"/>
<dbReference type="AlphaFoldDB" id="A0A178IGY2"/>
<comment type="caution">
    <text evidence="7">The sequence shown here is derived from an EMBL/GenBank/DDBJ whole genome shotgun (WGS) entry which is preliminary data.</text>
</comment>
<dbReference type="OrthoDB" id="9801582at2"/>
<dbReference type="SUPFAM" id="SSF143800">
    <property type="entry name" value="L28p-like"/>
    <property type="match status" value="1"/>
</dbReference>
<evidence type="ECO:0000256" key="1">
    <source>
        <dbReference type="ARBA" id="ARBA00008760"/>
    </source>
</evidence>
<dbReference type="GO" id="GO:0006412">
    <property type="term" value="P:translation"/>
    <property type="evidence" value="ECO:0007669"/>
    <property type="project" value="UniProtKB-UniRule"/>
</dbReference>
<dbReference type="InterPro" id="IPR026569">
    <property type="entry name" value="Ribosomal_bL28"/>
</dbReference>
<comment type="similarity">
    <text evidence="1 5">Belongs to the bacterial ribosomal protein bL28 family.</text>
</comment>
<dbReference type="GO" id="GO:0003735">
    <property type="term" value="F:structural constituent of ribosome"/>
    <property type="evidence" value="ECO:0007669"/>
    <property type="project" value="InterPro"/>
</dbReference>
<dbReference type="Proteomes" id="UP000078486">
    <property type="component" value="Unassembled WGS sequence"/>
</dbReference>
<dbReference type="RefSeq" id="WP_068771677.1">
    <property type="nucleotide sequence ID" value="NZ_CP109796.1"/>
</dbReference>
<evidence type="ECO:0000256" key="6">
    <source>
        <dbReference type="SAM" id="MobiDB-lite"/>
    </source>
</evidence>
<dbReference type="GO" id="GO:0005840">
    <property type="term" value="C:ribosome"/>
    <property type="evidence" value="ECO:0007669"/>
    <property type="project" value="UniProtKB-KW"/>
</dbReference>
<dbReference type="InterPro" id="IPR001383">
    <property type="entry name" value="Ribosomal_bL28_bact-type"/>
</dbReference>
<evidence type="ECO:0000256" key="4">
    <source>
        <dbReference type="ARBA" id="ARBA00035174"/>
    </source>
</evidence>
<dbReference type="EMBL" id="LRRQ01000119">
    <property type="protein sequence ID" value="OAM88871.1"/>
    <property type="molecule type" value="Genomic_DNA"/>
</dbReference>
<keyword evidence="2 5" id="KW-0689">Ribosomal protein</keyword>
<evidence type="ECO:0000256" key="5">
    <source>
        <dbReference type="HAMAP-Rule" id="MF_00373"/>
    </source>
</evidence>
<gene>
    <name evidence="5" type="primary">rpmB</name>
    <name evidence="7" type="ORF">AW736_17525</name>
</gene>
<keyword evidence="8" id="KW-1185">Reference proteome</keyword>
<evidence type="ECO:0000313" key="7">
    <source>
        <dbReference type="EMBL" id="OAM88871.1"/>
    </source>
</evidence>
<evidence type="ECO:0000256" key="2">
    <source>
        <dbReference type="ARBA" id="ARBA00022980"/>
    </source>
</evidence>
<sequence length="77" mass="8437">MARICAITGKRPVTGNRINRKGQSKKSGGIGTHVTSITRRKFRPNLQRIRIKTENGGTKRVLVSVKAIKAGLVEKVV</sequence>
<dbReference type="InterPro" id="IPR037147">
    <property type="entry name" value="Ribosomal_bL28_sf"/>
</dbReference>
<dbReference type="PANTHER" id="PTHR39080">
    <property type="entry name" value="50S RIBOSOMAL PROTEIN L28"/>
    <property type="match status" value="1"/>
</dbReference>
<protein>
    <recommendedName>
        <fullName evidence="4 5">Large ribosomal subunit protein bL28</fullName>
    </recommendedName>
</protein>
<dbReference type="HAMAP" id="MF_00373">
    <property type="entry name" value="Ribosomal_bL28"/>
    <property type="match status" value="1"/>
</dbReference>
<dbReference type="InterPro" id="IPR034704">
    <property type="entry name" value="Ribosomal_bL28/bL31-like_sf"/>
</dbReference>
<name>A0A178IGY2_9BACT</name>
<dbReference type="Pfam" id="PF00830">
    <property type="entry name" value="Ribosomal_L28"/>
    <property type="match status" value="1"/>
</dbReference>
<dbReference type="STRING" id="1184151.AW736_17525"/>